<dbReference type="KEGG" id="jde:Jden_2210"/>
<evidence type="ECO:0000256" key="1">
    <source>
        <dbReference type="ARBA" id="ARBA00023015"/>
    </source>
</evidence>
<evidence type="ECO:0000256" key="3">
    <source>
        <dbReference type="ARBA" id="ARBA00023163"/>
    </source>
</evidence>
<keyword evidence="3" id="KW-0804">Transcription</keyword>
<reference evidence="7 8" key="1">
    <citation type="journal article" date="2009" name="Stand. Genomic Sci.">
        <title>Complete genome sequence of Jonesia denitrificans type strain (Prevot 55134).</title>
        <authorList>
            <person name="Pukall R."/>
            <person name="Gehrich-Schroter G."/>
            <person name="Lapidus A."/>
            <person name="Nolan M."/>
            <person name="Glavina Del Rio T."/>
            <person name="Lucas S."/>
            <person name="Chen F."/>
            <person name="Tice H."/>
            <person name="Pitluck S."/>
            <person name="Cheng J.F."/>
            <person name="Copeland A."/>
            <person name="Saunders E."/>
            <person name="Brettin T."/>
            <person name="Detter J.C."/>
            <person name="Bruce D."/>
            <person name="Goodwin L."/>
            <person name="Pati A."/>
            <person name="Ivanova N."/>
            <person name="Mavromatis K."/>
            <person name="Ovchinnikova G."/>
            <person name="Chen A."/>
            <person name="Palaniappan K."/>
            <person name="Land M."/>
            <person name="Hauser L."/>
            <person name="Chang Y.J."/>
            <person name="Jeffries C.D."/>
            <person name="Chain P."/>
            <person name="Goker M."/>
            <person name="Bristow J."/>
            <person name="Eisen J.A."/>
            <person name="Markowitz V."/>
            <person name="Hugenholtz P."/>
            <person name="Kyrpides N.C."/>
            <person name="Klenk H.P."/>
            <person name="Han C."/>
        </authorList>
    </citation>
    <scope>NUCLEOTIDE SEQUENCE [LARGE SCALE GENOMIC DNA]</scope>
    <source>
        <strain evidence="8">ATCC 14870 / DSM 20603 / BCRC 15368 / CIP 55.134 / JCM 11481 / NBRC 15587 / NCTC 10816 / Prevot 55134</strain>
    </source>
</reference>
<protein>
    <submittedName>
        <fullName evidence="7">Transcriptional regulator, IclR family</fullName>
    </submittedName>
</protein>
<dbReference type="SUPFAM" id="SSF46785">
    <property type="entry name" value="Winged helix' DNA-binding domain"/>
    <property type="match status" value="1"/>
</dbReference>
<dbReference type="InterPro" id="IPR036388">
    <property type="entry name" value="WH-like_DNA-bd_sf"/>
</dbReference>
<dbReference type="OrthoDB" id="9000968at2"/>
<keyword evidence="1" id="KW-0805">Transcription regulation</keyword>
<dbReference type="PANTHER" id="PTHR30136">
    <property type="entry name" value="HELIX-TURN-HELIX TRANSCRIPTIONAL REGULATOR, ICLR FAMILY"/>
    <property type="match status" value="1"/>
</dbReference>
<dbReference type="Pfam" id="PF01614">
    <property type="entry name" value="IclR_C"/>
    <property type="match status" value="1"/>
</dbReference>
<dbReference type="GO" id="GO:0045892">
    <property type="term" value="P:negative regulation of DNA-templated transcription"/>
    <property type="evidence" value="ECO:0007669"/>
    <property type="project" value="TreeGrafter"/>
</dbReference>
<dbReference type="PROSITE" id="PS51077">
    <property type="entry name" value="HTH_ICLR"/>
    <property type="match status" value="1"/>
</dbReference>
<organism evidence="7 8">
    <name type="scientific">Jonesia denitrificans (strain ATCC 14870 / DSM 20603 / BCRC 15368 / CIP 55.134 / JCM 11481 / NBRC 15587 / NCTC 10816 / Prevot 55134)</name>
    <name type="common">Listeria denitrificans</name>
    <dbReference type="NCBI Taxonomy" id="471856"/>
    <lineage>
        <taxon>Bacteria</taxon>
        <taxon>Bacillati</taxon>
        <taxon>Actinomycetota</taxon>
        <taxon>Actinomycetes</taxon>
        <taxon>Micrococcales</taxon>
        <taxon>Jonesiaceae</taxon>
        <taxon>Jonesia</taxon>
    </lineage>
</organism>
<dbReference type="AlphaFoldDB" id="C7R1L2"/>
<dbReference type="STRING" id="471856.Jden_2210"/>
<dbReference type="Gene3D" id="3.30.450.40">
    <property type="match status" value="1"/>
</dbReference>
<dbReference type="InterPro" id="IPR050707">
    <property type="entry name" value="HTH_MetabolicPath_Reg"/>
</dbReference>
<dbReference type="PANTHER" id="PTHR30136:SF35">
    <property type="entry name" value="HTH-TYPE TRANSCRIPTIONAL REGULATOR RV1719"/>
    <property type="match status" value="1"/>
</dbReference>
<dbReference type="InterPro" id="IPR036390">
    <property type="entry name" value="WH_DNA-bd_sf"/>
</dbReference>
<evidence type="ECO:0000313" key="8">
    <source>
        <dbReference type="Proteomes" id="UP000000628"/>
    </source>
</evidence>
<dbReference type="InterPro" id="IPR014757">
    <property type="entry name" value="Tscrpt_reg_IclR_C"/>
</dbReference>
<dbReference type="Gene3D" id="1.10.10.10">
    <property type="entry name" value="Winged helix-like DNA-binding domain superfamily/Winged helix DNA-binding domain"/>
    <property type="match status" value="1"/>
</dbReference>
<dbReference type="InterPro" id="IPR005471">
    <property type="entry name" value="Tscrpt_reg_IclR_N"/>
</dbReference>
<dbReference type="SUPFAM" id="SSF55781">
    <property type="entry name" value="GAF domain-like"/>
    <property type="match status" value="1"/>
</dbReference>
<evidence type="ECO:0000259" key="6">
    <source>
        <dbReference type="PROSITE" id="PS51078"/>
    </source>
</evidence>
<evidence type="ECO:0000259" key="5">
    <source>
        <dbReference type="PROSITE" id="PS51077"/>
    </source>
</evidence>
<sequence>MPGDFSRGARGVGGGSLPRVSGKDGMKPPVESVDRALVMVLLLADAGPQGLSLTDLAAQMQLTKGSVHRVLSALRFRGFASQDVVSGRYVLGAAAAQVGAALLSADRLVSVLRPVLTAVCREVGELVHVGVVEGTSVVYVDKVEPERAVRVFSAVGARVPAARTAMGRAMIAALPVEERHVGVYAQAAGYDGVQVAWEAVRAARACGFASEVEENEAGISCVAVPVMRGGVPVAAVSVTAPSVRFDDVRRAEVGVLLRSVVGDGVSAPLSVGL</sequence>
<dbReference type="RefSeq" id="WP_015772475.1">
    <property type="nucleotide sequence ID" value="NC_013174.1"/>
</dbReference>
<feature type="domain" description="HTH iclR-type" evidence="5">
    <location>
        <begin position="30"/>
        <end position="93"/>
    </location>
</feature>
<evidence type="ECO:0000313" key="7">
    <source>
        <dbReference type="EMBL" id="ACV09847.1"/>
    </source>
</evidence>
<accession>C7R1L2</accession>
<proteinExistence type="predicted"/>
<dbReference type="eggNOG" id="COG1414">
    <property type="taxonomic scope" value="Bacteria"/>
</dbReference>
<evidence type="ECO:0000256" key="4">
    <source>
        <dbReference type="SAM" id="MobiDB-lite"/>
    </source>
</evidence>
<feature type="region of interest" description="Disordered" evidence="4">
    <location>
        <begin position="1"/>
        <end position="27"/>
    </location>
</feature>
<evidence type="ECO:0000256" key="2">
    <source>
        <dbReference type="ARBA" id="ARBA00023125"/>
    </source>
</evidence>
<dbReference type="Pfam" id="PF09339">
    <property type="entry name" value="HTH_IclR"/>
    <property type="match status" value="1"/>
</dbReference>
<gene>
    <name evidence="7" type="ordered locus">Jden_2210</name>
</gene>
<dbReference type="InterPro" id="IPR029016">
    <property type="entry name" value="GAF-like_dom_sf"/>
</dbReference>
<keyword evidence="8" id="KW-1185">Reference proteome</keyword>
<dbReference type="HOGENOM" id="CLU_062618_5_5_11"/>
<dbReference type="PROSITE" id="PS51078">
    <property type="entry name" value="ICLR_ED"/>
    <property type="match status" value="1"/>
</dbReference>
<keyword evidence="2" id="KW-0238">DNA-binding</keyword>
<dbReference type="GO" id="GO:0003700">
    <property type="term" value="F:DNA-binding transcription factor activity"/>
    <property type="evidence" value="ECO:0007669"/>
    <property type="project" value="TreeGrafter"/>
</dbReference>
<name>C7R1L2_JONDD</name>
<dbReference type="EMBL" id="CP001706">
    <property type="protein sequence ID" value="ACV09847.1"/>
    <property type="molecule type" value="Genomic_DNA"/>
</dbReference>
<feature type="domain" description="IclR-ED" evidence="6">
    <location>
        <begin position="94"/>
        <end position="271"/>
    </location>
</feature>
<dbReference type="GO" id="GO:0003677">
    <property type="term" value="F:DNA binding"/>
    <property type="evidence" value="ECO:0007669"/>
    <property type="project" value="UniProtKB-KW"/>
</dbReference>
<dbReference type="Proteomes" id="UP000000628">
    <property type="component" value="Chromosome"/>
</dbReference>
<dbReference type="SMART" id="SM00346">
    <property type="entry name" value="HTH_ICLR"/>
    <property type="match status" value="1"/>
</dbReference>